<evidence type="ECO:0000256" key="1">
    <source>
        <dbReference type="SAM" id="MobiDB-lite"/>
    </source>
</evidence>
<keyword evidence="3" id="KW-1185">Reference proteome</keyword>
<organism evidence="2 3">
    <name type="scientific">Jaapia argillacea MUCL 33604</name>
    <dbReference type="NCBI Taxonomy" id="933084"/>
    <lineage>
        <taxon>Eukaryota</taxon>
        <taxon>Fungi</taxon>
        <taxon>Dikarya</taxon>
        <taxon>Basidiomycota</taxon>
        <taxon>Agaricomycotina</taxon>
        <taxon>Agaricomycetes</taxon>
        <taxon>Agaricomycetidae</taxon>
        <taxon>Jaapiales</taxon>
        <taxon>Jaapiaceae</taxon>
        <taxon>Jaapia</taxon>
    </lineage>
</organism>
<dbReference type="HOGENOM" id="CLU_1652397_0_0_1"/>
<accession>A0A067PL68</accession>
<dbReference type="InParanoid" id="A0A067PL68"/>
<proteinExistence type="predicted"/>
<feature type="compositionally biased region" description="Low complexity" evidence="1">
    <location>
        <begin position="124"/>
        <end position="133"/>
    </location>
</feature>
<feature type="region of interest" description="Disordered" evidence="1">
    <location>
        <begin position="1"/>
        <end position="110"/>
    </location>
</feature>
<sequence length="160" mass="16806">MNPQRPTISKTPVPAATGQNVARKSVSFQPMPPPPNPPARGPSTIKTIAAKSGSPLGRETGGPRYIVPSKSVPRAGPSTSKVGAKSAMSTPRKSMPGTKSWSGNYGSGPQSRVYTKQVGWIPSRGGPRPQQGPARKSYAYASSNDQVITSLPPHPFLVHI</sequence>
<dbReference type="EMBL" id="KL197724">
    <property type="protein sequence ID" value="KDQ55638.1"/>
    <property type="molecule type" value="Genomic_DNA"/>
</dbReference>
<gene>
    <name evidence="2" type="ORF">JAAARDRAFT_324789</name>
</gene>
<protein>
    <submittedName>
        <fullName evidence="2">Uncharacterized protein</fullName>
    </submittedName>
</protein>
<dbReference type="AlphaFoldDB" id="A0A067PL68"/>
<evidence type="ECO:0000313" key="2">
    <source>
        <dbReference type="EMBL" id="KDQ55638.1"/>
    </source>
</evidence>
<evidence type="ECO:0000313" key="3">
    <source>
        <dbReference type="Proteomes" id="UP000027265"/>
    </source>
</evidence>
<feature type="compositionally biased region" description="Polar residues" evidence="1">
    <location>
        <begin position="1"/>
        <end position="10"/>
    </location>
</feature>
<feature type="compositionally biased region" description="Pro residues" evidence="1">
    <location>
        <begin position="30"/>
        <end position="40"/>
    </location>
</feature>
<feature type="region of interest" description="Disordered" evidence="1">
    <location>
        <begin position="119"/>
        <end position="138"/>
    </location>
</feature>
<reference evidence="3" key="1">
    <citation type="journal article" date="2014" name="Proc. Natl. Acad. Sci. U.S.A.">
        <title>Extensive sampling of basidiomycete genomes demonstrates inadequacy of the white-rot/brown-rot paradigm for wood decay fungi.</title>
        <authorList>
            <person name="Riley R."/>
            <person name="Salamov A.A."/>
            <person name="Brown D.W."/>
            <person name="Nagy L.G."/>
            <person name="Floudas D."/>
            <person name="Held B.W."/>
            <person name="Levasseur A."/>
            <person name="Lombard V."/>
            <person name="Morin E."/>
            <person name="Otillar R."/>
            <person name="Lindquist E.A."/>
            <person name="Sun H."/>
            <person name="LaButti K.M."/>
            <person name="Schmutz J."/>
            <person name="Jabbour D."/>
            <person name="Luo H."/>
            <person name="Baker S.E."/>
            <person name="Pisabarro A.G."/>
            <person name="Walton J.D."/>
            <person name="Blanchette R.A."/>
            <person name="Henrissat B."/>
            <person name="Martin F."/>
            <person name="Cullen D."/>
            <person name="Hibbett D.S."/>
            <person name="Grigoriev I.V."/>
        </authorList>
    </citation>
    <scope>NUCLEOTIDE SEQUENCE [LARGE SCALE GENOMIC DNA]</scope>
    <source>
        <strain evidence="3">MUCL 33604</strain>
    </source>
</reference>
<name>A0A067PL68_9AGAM</name>
<feature type="compositionally biased region" description="Polar residues" evidence="1">
    <location>
        <begin position="77"/>
        <end position="110"/>
    </location>
</feature>
<dbReference type="Proteomes" id="UP000027265">
    <property type="component" value="Unassembled WGS sequence"/>
</dbReference>
<feature type="compositionally biased region" description="Polar residues" evidence="1">
    <location>
        <begin position="17"/>
        <end position="28"/>
    </location>
</feature>